<dbReference type="RefSeq" id="WP_213352504.1">
    <property type="nucleotide sequence ID" value="NZ_JAHBGB010000023.1"/>
</dbReference>
<evidence type="ECO:0000256" key="3">
    <source>
        <dbReference type="ARBA" id="ARBA00022692"/>
    </source>
</evidence>
<sequence length="136" mass="14511">MDLAAAPLIARLRHFLLFAALGALGTLAQYAVLVALASGAGVDPVVASTAGFLTGGVVNYLLARRIAFRSDRPHREAAPRFFLVAGCGLVLNALMMAGFIHWLGLPYLAAQLISTGLLVLWHYAGNLVWTFRPARP</sequence>
<evidence type="ECO:0000313" key="9">
    <source>
        <dbReference type="Proteomes" id="UP001597299"/>
    </source>
</evidence>
<dbReference type="InterPro" id="IPR051401">
    <property type="entry name" value="GtrA_CellWall_Glycosyl"/>
</dbReference>
<dbReference type="InterPro" id="IPR007267">
    <property type="entry name" value="GtrA_DPMS_TM"/>
</dbReference>
<dbReference type="PANTHER" id="PTHR38459">
    <property type="entry name" value="PROPHAGE BACTOPRENOL-LINKED GLUCOSE TRANSLOCASE HOMOLOG"/>
    <property type="match status" value="1"/>
</dbReference>
<comment type="caution">
    <text evidence="8">The sequence shown here is derived from an EMBL/GenBank/DDBJ whole genome shotgun (WGS) entry which is preliminary data.</text>
</comment>
<reference evidence="9" key="1">
    <citation type="journal article" date="2019" name="Int. J. Syst. Evol. Microbiol.">
        <title>The Global Catalogue of Microorganisms (GCM) 10K type strain sequencing project: providing services to taxonomists for standard genome sequencing and annotation.</title>
        <authorList>
            <consortium name="The Broad Institute Genomics Platform"/>
            <consortium name="The Broad Institute Genome Sequencing Center for Infectious Disease"/>
            <person name="Wu L."/>
            <person name="Ma J."/>
        </authorList>
    </citation>
    <scope>NUCLEOTIDE SEQUENCE [LARGE SCALE GENOMIC DNA]</scope>
    <source>
        <strain evidence="9">CCM 7435</strain>
    </source>
</reference>
<feature type="transmembrane region" description="Helical" evidence="6">
    <location>
        <begin position="82"/>
        <end position="102"/>
    </location>
</feature>
<name>A0ABW4YTT2_9HYPH</name>
<feature type="transmembrane region" description="Helical" evidence="6">
    <location>
        <begin position="108"/>
        <end position="129"/>
    </location>
</feature>
<comment type="subcellular location">
    <subcellularLocation>
        <location evidence="1">Membrane</location>
        <topology evidence="1">Multi-pass membrane protein</topology>
    </subcellularLocation>
</comment>
<organism evidence="8 9">
    <name type="scientific">Ancylobacter oerskovii</name>
    <dbReference type="NCBI Taxonomy" id="459519"/>
    <lineage>
        <taxon>Bacteria</taxon>
        <taxon>Pseudomonadati</taxon>
        <taxon>Pseudomonadota</taxon>
        <taxon>Alphaproteobacteria</taxon>
        <taxon>Hyphomicrobiales</taxon>
        <taxon>Xanthobacteraceae</taxon>
        <taxon>Ancylobacter</taxon>
    </lineage>
</organism>
<evidence type="ECO:0000256" key="5">
    <source>
        <dbReference type="ARBA" id="ARBA00023136"/>
    </source>
</evidence>
<feature type="transmembrane region" description="Helical" evidence="6">
    <location>
        <begin position="12"/>
        <end position="33"/>
    </location>
</feature>
<dbReference type="Proteomes" id="UP001597299">
    <property type="component" value="Unassembled WGS sequence"/>
</dbReference>
<evidence type="ECO:0000259" key="7">
    <source>
        <dbReference type="Pfam" id="PF04138"/>
    </source>
</evidence>
<gene>
    <name evidence="8" type="ORF">ACFSNC_04700</name>
</gene>
<evidence type="ECO:0000256" key="1">
    <source>
        <dbReference type="ARBA" id="ARBA00004141"/>
    </source>
</evidence>
<evidence type="ECO:0000256" key="6">
    <source>
        <dbReference type="SAM" id="Phobius"/>
    </source>
</evidence>
<dbReference type="EMBL" id="JBHUHD010000001">
    <property type="protein sequence ID" value="MFD2139685.1"/>
    <property type="molecule type" value="Genomic_DNA"/>
</dbReference>
<keyword evidence="4 6" id="KW-1133">Transmembrane helix</keyword>
<accession>A0ABW4YTT2</accession>
<evidence type="ECO:0000256" key="4">
    <source>
        <dbReference type="ARBA" id="ARBA00022989"/>
    </source>
</evidence>
<keyword evidence="5 6" id="KW-0472">Membrane</keyword>
<keyword evidence="3 6" id="KW-0812">Transmembrane</keyword>
<dbReference type="PANTHER" id="PTHR38459:SF1">
    <property type="entry name" value="PROPHAGE BACTOPRENOL-LINKED GLUCOSE TRANSLOCASE HOMOLOG"/>
    <property type="match status" value="1"/>
</dbReference>
<evidence type="ECO:0000313" key="8">
    <source>
        <dbReference type="EMBL" id="MFD2139685.1"/>
    </source>
</evidence>
<dbReference type="Pfam" id="PF04138">
    <property type="entry name" value="GtrA_DPMS_TM"/>
    <property type="match status" value="1"/>
</dbReference>
<comment type="similarity">
    <text evidence="2">Belongs to the GtrA family.</text>
</comment>
<keyword evidence="9" id="KW-1185">Reference proteome</keyword>
<feature type="domain" description="GtrA/DPMS transmembrane" evidence="7">
    <location>
        <begin position="18"/>
        <end position="131"/>
    </location>
</feature>
<feature type="transmembrane region" description="Helical" evidence="6">
    <location>
        <begin position="45"/>
        <end position="62"/>
    </location>
</feature>
<proteinExistence type="inferred from homology"/>
<evidence type="ECO:0000256" key="2">
    <source>
        <dbReference type="ARBA" id="ARBA00009399"/>
    </source>
</evidence>
<protein>
    <submittedName>
        <fullName evidence="8">GtrA family protein</fullName>
    </submittedName>
</protein>